<dbReference type="Pfam" id="PF11967">
    <property type="entry name" value="RecO_N"/>
    <property type="match status" value="1"/>
</dbReference>
<proteinExistence type="inferred from homology"/>
<dbReference type="GO" id="GO:0043590">
    <property type="term" value="C:bacterial nucleoid"/>
    <property type="evidence" value="ECO:0007669"/>
    <property type="project" value="TreeGrafter"/>
</dbReference>
<dbReference type="InterPro" id="IPR003717">
    <property type="entry name" value="RecO"/>
</dbReference>
<evidence type="ECO:0000256" key="3">
    <source>
        <dbReference type="ARBA" id="ARBA00021310"/>
    </source>
</evidence>
<comment type="function">
    <text evidence="1 8">Involved in DNA repair and RecF pathway recombination.</text>
</comment>
<dbReference type="RefSeq" id="WP_142941993.1">
    <property type="nucleotide sequence ID" value="NZ_VIKR01000002.1"/>
</dbReference>
<dbReference type="AlphaFoldDB" id="A0A545TDS8"/>
<dbReference type="OrthoDB" id="9804792at2"/>
<dbReference type="SUPFAM" id="SSF57863">
    <property type="entry name" value="ArfGap/RecO-like zinc finger"/>
    <property type="match status" value="1"/>
</dbReference>
<protein>
    <recommendedName>
        <fullName evidence="3 8">DNA repair protein RecO</fullName>
    </recommendedName>
    <alternativeName>
        <fullName evidence="7 8">Recombination protein O</fullName>
    </alternativeName>
</protein>
<dbReference type="SUPFAM" id="SSF50249">
    <property type="entry name" value="Nucleic acid-binding proteins"/>
    <property type="match status" value="1"/>
</dbReference>
<evidence type="ECO:0000256" key="8">
    <source>
        <dbReference type="HAMAP-Rule" id="MF_00201"/>
    </source>
</evidence>
<comment type="similarity">
    <text evidence="2 8">Belongs to the RecO family.</text>
</comment>
<dbReference type="EMBL" id="VIKR01000002">
    <property type="protein sequence ID" value="TQV75378.1"/>
    <property type="molecule type" value="Genomic_DNA"/>
</dbReference>
<dbReference type="InterPro" id="IPR022572">
    <property type="entry name" value="DNA_rep/recomb_RecO_N"/>
</dbReference>
<organism evidence="10 11">
    <name type="scientific">Aliikangiella marina</name>
    <dbReference type="NCBI Taxonomy" id="1712262"/>
    <lineage>
        <taxon>Bacteria</taxon>
        <taxon>Pseudomonadati</taxon>
        <taxon>Pseudomonadota</taxon>
        <taxon>Gammaproteobacteria</taxon>
        <taxon>Oceanospirillales</taxon>
        <taxon>Pleioneaceae</taxon>
        <taxon>Aliikangiella</taxon>
    </lineage>
</organism>
<dbReference type="InterPro" id="IPR037278">
    <property type="entry name" value="ARFGAP/RecO"/>
</dbReference>
<evidence type="ECO:0000313" key="11">
    <source>
        <dbReference type="Proteomes" id="UP000317839"/>
    </source>
</evidence>
<dbReference type="GO" id="GO:0006302">
    <property type="term" value="P:double-strand break repair"/>
    <property type="evidence" value="ECO:0007669"/>
    <property type="project" value="TreeGrafter"/>
</dbReference>
<evidence type="ECO:0000256" key="1">
    <source>
        <dbReference type="ARBA" id="ARBA00003065"/>
    </source>
</evidence>
<evidence type="ECO:0000256" key="2">
    <source>
        <dbReference type="ARBA" id="ARBA00007452"/>
    </source>
</evidence>
<keyword evidence="11" id="KW-1185">Reference proteome</keyword>
<gene>
    <name evidence="8 10" type="primary">recO</name>
    <name evidence="10" type="ORF">FLL45_10635</name>
</gene>
<evidence type="ECO:0000259" key="9">
    <source>
        <dbReference type="Pfam" id="PF11967"/>
    </source>
</evidence>
<evidence type="ECO:0000256" key="6">
    <source>
        <dbReference type="ARBA" id="ARBA00023204"/>
    </source>
</evidence>
<dbReference type="Pfam" id="PF02565">
    <property type="entry name" value="RecO_C"/>
    <property type="match status" value="1"/>
</dbReference>
<evidence type="ECO:0000256" key="7">
    <source>
        <dbReference type="ARBA" id="ARBA00033409"/>
    </source>
</evidence>
<sequence length="240" mass="26972">MNSKNERVKAIILHAKPYQESSMILQVFSFEYGLFSVIAKGIKGKKSQAKKALLQPFQILTLEITGRSNLKTLVGCELEFNEAINASLFRDRKLACAFYANEVLIRALPERHEFPDLFKAYCQLLANIANTENYSASLRQFELVLLRAIGVAPDFNFDIEGMPILADNSYILSVQGGFSKATKIELNDSFPGSVILSLGEGLITESHLKQSEQICRRLMRSVIGDKPLQSRKLWQHSNLT</sequence>
<accession>A0A545TDS8</accession>
<dbReference type="Proteomes" id="UP000317839">
    <property type="component" value="Unassembled WGS sequence"/>
</dbReference>
<dbReference type="GO" id="GO:0006310">
    <property type="term" value="P:DNA recombination"/>
    <property type="evidence" value="ECO:0007669"/>
    <property type="project" value="UniProtKB-UniRule"/>
</dbReference>
<keyword evidence="6 8" id="KW-0234">DNA repair</keyword>
<dbReference type="Gene3D" id="2.40.50.140">
    <property type="entry name" value="Nucleic acid-binding proteins"/>
    <property type="match status" value="1"/>
</dbReference>
<evidence type="ECO:0000256" key="5">
    <source>
        <dbReference type="ARBA" id="ARBA00023172"/>
    </source>
</evidence>
<dbReference type="NCBIfam" id="TIGR00613">
    <property type="entry name" value="reco"/>
    <property type="match status" value="1"/>
</dbReference>
<dbReference type="Gene3D" id="1.20.1440.120">
    <property type="entry name" value="Recombination protein O, C-terminal domain"/>
    <property type="match status" value="1"/>
</dbReference>
<dbReference type="HAMAP" id="MF_00201">
    <property type="entry name" value="RecO"/>
    <property type="match status" value="1"/>
</dbReference>
<reference evidence="10 11" key="1">
    <citation type="submission" date="2019-06" db="EMBL/GenBank/DDBJ databases">
        <title>Draft genome of Aliikangiella marina GYP-15.</title>
        <authorList>
            <person name="Wang G."/>
        </authorList>
    </citation>
    <scope>NUCLEOTIDE SEQUENCE [LARGE SCALE GENOMIC DNA]</scope>
    <source>
        <strain evidence="10 11">GYP-15</strain>
    </source>
</reference>
<dbReference type="InterPro" id="IPR012340">
    <property type="entry name" value="NA-bd_OB-fold"/>
</dbReference>
<evidence type="ECO:0000313" key="10">
    <source>
        <dbReference type="EMBL" id="TQV75378.1"/>
    </source>
</evidence>
<evidence type="ECO:0000256" key="4">
    <source>
        <dbReference type="ARBA" id="ARBA00022763"/>
    </source>
</evidence>
<keyword evidence="4 8" id="KW-0227">DNA damage</keyword>
<comment type="caution">
    <text evidence="10">The sequence shown here is derived from an EMBL/GenBank/DDBJ whole genome shotgun (WGS) entry which is preliminary data.</text>
</comment>
<dbReference type="InterPro" id="IPR042242">
    <property type="entry name" value="RecO_C"/>
</dbReference>
<dbReference type="PANTHER" id="PTHR33991:SF1">
    <property type="entry name" value="DNA REPAIR PROTEIN RECO"/>
    <property type="match status" value="1"/>
</dbReference>
<dbReference type="PANTHER" id="PTHR33991">
    <property type="entry name" value="DNA REPAIR PROTEIN RECO"/>
    <property type="match status" value="1"/>
</dbReference>
<keyword evidence="5 8" id="KW-0233">DNA recombination</keyword>
<feature type="domain" description="DNA replication/recombination mediator RecO N-terminal" evidence="9">
    <location>
        <begin position="6"/>
        <end position="78"/>
    </location>
</feature>
<name>A0A545TDS8_9GAMM</name>